<evidence type="ECO:0000256" key="1">
    <source>
        <dbReference type="ARBA" id="ARBA00001947"/>
    </source>
</evidence>
<proteinExistence type="inferred from homology"/>
<dbReference type="InterPro" id="IPR011059">
    <property type="entry name" value="Metal-dep_hydrolase_composite"/>
</dbReference>
<evidence type="ECO:0000256" key="4">
    <source>
        <dbReference type="ARBA" id="ARBA00012781"/>
    </source>
</evidence>
<dbReference type="NCBIfam" id="TIGR02967">
    <property type="entry name" value="guan_deamin"/>
    <property type="match status" value="1"/>
</dbReference>
<dbReference type="NCBIfam" id="NF006679">
    <property type="entry name" value="PRK09228.1"/>
    <property type="match status" value="1"/>
</dbReference>
<dbReference type="GO" id="GO:0008892">
    <property type="term" value="F:guanine deaminase activity"/>
    <property type="evidence" value="ECO:0007669"/>
    <property type="project" value="UniProtKB-EC"/>
</dbReference>
<dbReference type="AlphaFoldDB" id="A0A6J7J1M0"/>
<accession>A0A6J7J1M0</accession>
<evidence type="ECO:0000256" key="6">
    <source>
        <dbReference type="ARBA" id="ARBA00022801"/>
    </source>
</evidence>
<dbReference type="PANTHER" id="PTHR11271">
    <property type="entry name" value="GUANINE DEAMINASE"/>
    <property type="match status" value="1"/>
</dbReference>
<dbReference type="GO" id="GO:0008270">
    <property type="term" value="F:zinc ion binding"/>
    <property type="evidence" value="ECO:0007669"/>
    <property type="project" value="InterPro"/>
</dbReference>
<gene>
    <name evidence="9" type="ORF">UFOPK3662_01577</name>
</gene>
<dbReference type="SUPFAM" id="SSF51338">
    <property type="entry name" value="Composite domain of metallo-dependent hydrolases"/>
    <property type="match status" value="2"/>
</dbReference>
<evidence type="ECO:0000259" key="8">
    <source>
        <dbReference type="Pfam" id="PF01979"/>
    </source>
</evidence>
<keyword evidence="7" id="KW-0862">Zinc</keyword>
<dbReference type="InterPro" id="IPR006680">
    <property type="entry name" value="Amidohydro-rel"/>
</dbReference>
<dbReference type="Pfam" id="PF01979">
    <property type="entry name" value="Amidohydro_1"/>
    <property type="match status" value="1"/>
</dbReference>
<evidence type="ECO:0000256" key="2">
    <source>
        <dbReference type="ARBA" id="ARBA00004984"/>
    </source>
</evidence>
<dbReference type="InterPro" id="IPR032466">
    <property type="entry name" value="Metal_Hydrolase"/>
</dbReference>
<dbReference type="EMBL" id="CAFBMW010000010">
    <property type="protein sequence ID" value="CAB4936517.1"/>
    <property type="molecule type" value="Genomic_DNA"/>
</dbReference>
<dbReference type="Gene3D" id="3.20.20.140">
    <property type="entry name" value="Metal-dependent hydrolases"/>
    <property type="match status" value="1"/>
</dbReference>
<keyword evidence="5" id="KW-0479">Metal-binding</keyword>
<dbReference type="PANTHER" id="PTHR11271:SF6">
    <property type="entry name" value="GUANINE DEAMINASE"/>
    <property type="match status" value="1"/>
</dbReference>
<name>A0A6J7J1M0_9ZZZZ</name>
<dbReference type="EC" id="3.5.4.3" evidence="4"/>
<dbReference type="InterPro" id="IPR051607">
    <property type="entry name" value="Metallo-dep_hydrolases"/>
</dbReference>
<dbReference type="UniPathway" id="UPA00603">
    <property type="reaction ID" value="UER00660"/>
</dbReference>
<comment type="similarity">
    <text evidence="3">Belongs to the metallo-dependent hydrolases superfamily. ATZ/TRZ family.</text>
</comment>
<feature type="domain" description="Amidohydrolase-related" evidence="8">
    <location>
        <begin position="67"/>
        <end position="431"/>
    </location>
</feature>
<sequence>MTLFRARVLDTPEDPFVGDPRDPSHLRAGEDVGIVVVDGTVTERDDFGVVRTAHPDEAVIDLRDGWLLPGLVDTHVHYPQVRVIGALGMPLLEWLERCALPEEQRLADPAYAAEVATEFVGSLVAAGTTTALVFGSHFPAAVDALFTEAAHYGLRITSGLVVSDRGLPEPLLVDPRRAAADQAMLAARWHGVGRARYAVTPRFSYSASDAMLDACAEAAASVPDAWFTSHVNENPAEVAEVGRLFRNAEHYVDTYDRHGLLGPRSVLAHNVHASDAELAVLAAAGSAVAHCPSSNSALGSGLFPMRRHLAHGVTVALGSDVGAGTGFSMFKEGLQACFVQGLLGAEGVALSAAQLLWLATRGGARALGLDDQVGDLSVGRQFDAICVRPRGGTALDIGLRHVGSPAEALGKIFALAGDPDVADVWVGGEQVAAAGLRRPAHVAGRPAR</sequence>
<organism evidence="9">
    <name type="scientific">freshwater metagenome</name>
    <dbReference type="NCBI Taxonomy" id="449393"/>
    <lineage>
        <taxon>unclassified sequences</taxon>
        <taxon>metagenomes</taxon>
        <taxon>ecological metagenomes</taxon>
    </lineage>
</organism>
<evidence type="ECO:0000256" key="3">
    <source>
        <dbReference type="ARBA" id="ARBA00006745"/>
    </source>
</evidence>
<comment type="pathway">
    <text evidence="2">Purine metabolism; guanine degradation; xanthine from guanine: step 1/1.</text>
</comment>
<reference evidence="9" key="1">
    <citation type="submission" date="2020-05" db="EMBL/GenBank/DDBJ databases">
        <authorList>
            <person name="Chiriac C."/>
            <person name="Salcher M."/>
            <person name="Ghai R."/>
            <person name="Kavagutti S V."/>
        </authorList>
    </citation>
    <scope>NUCLEOTIDE SEQUENCE</scope>
</reference>
<keyword evidence="6" id="KW-0378">Hydrolase</keyword>
<protein>
    <recommendedName>
        <fullName evidence="4">guanine deaminase</fullName>
        <ecNumber evidence="4">3.5.4.3</ecNumber>
    </recommendedName>
</protein>
<dbReference type="Gene3D" id="2.30.40.10">
    <property type="entry name" value="Urease, subunit C, domain 1"/>
    <property type="match status" value="1"/>
</dbReference>
<dbReference type="GO" id="GO:0006147">
    <property type="term" value="P:guanine catabolic process"/>
    <property type="evidence" value="ECO:0007669"/>
    <property type="project" value="UniProtKB-UniPathway"/>
</dbReference>
<dbReference type="InterPro" id="IPR014311">
    <property type="entry name" value="Guanine_deaminase"/>
</dbReference>
<evidence type="ECO:0000256" key="7">
    <source>
        <dbReference type="ARBA" id="ARBA00022833"/>
    </source>
</evidence>
<evidence type="ECO:0000313" key="9">
    <source>
        <dbReference type="EMBL" id="CAB4936517.1"/>
    </source>
</evidence>
<dbReference type="GO" id="GO:0005829">
    <property type="term" value="C:cytosol"/>
    <property type="evidence" value="ECO:0007669"/>
    <property type="project" value="TreeGrafter"/>
</dbReference>
<comment type="cofactor">
    <cofactor evidence="1">
        <name>Zn(2+)</name>
        <dbReference type="ChEBI" id="CHEBI:29105"/>
    </cofactor>
</comment>
<dbReference type="SUPFAM" id="SSF51556">
    <property type="entry name" value="Metallo-dependent hydrolases"/>
    <property type="match status" value="1"/>
</dbReference>
<evidence type="ECO:0000256" key="5">
    <source>
        <dbReference type="ARBA" id="ARBA00022723"/>
    </source>
</evidence>